<dbReference type="Proteomes" id="UP000886876">
    <property type="component" value="Unassembled WGS sequence"/>
</dbReference>
<accession>A0A9D1G5E9</accession>
<keyword evidence="4" id="KW-0862">Zinc</keyword>
<feature type="binding site" evidence="4">
    <location>
        <position position="156"/>
    </location>
    <ligand>
        <name>Zn(2+)</name>
        <dbReference type="ChEBI" id="CHEBI:29105"/>
    </ligand>
</feature>
<dbReference type="AlphaFoldDB" id="A0A9D1G5E9"/>
<dbReference type="InterPro" id="IPR026590">
    <property type="entry name" value="Ssirtuin_cat_dom"/>
</dbReference>
<reference evidence="6" key="2">
    <citation type="journal article" date="2021" name="PeerJ">
        <title>Extensive microbial diversity within the chicken gut microbiome revealed by metagenomics and culture.</title>
        <authorList>
            <person name="Gilroy R."/>
            <person name="Ravi A."/>
            <person name="Getino M."/>
            <person name="Pursley I."/>
            <person name="Horton D.L."/>
            <person name="Alikhan N.F."/>
            <person name="Baker D."/>
            <person name="Gharbi K."/>
            <person name="Hall N."/>
            <person name="Watson M."/>
            <person name="Adriaenssens E.M."/>
            <person name="Foster-Nyarko E."/>
            <person name="Jarju S."/>
            <person name="Secka A."/>
            <person name="Antonio M."/>
            <person name="Oren A."/>
            <person name="Chaudhuri R.R."/>
            <person name="La Ragione R."/>
            <person name="Hildebrand F."/>
            <person name="Pallen M.J."/>
        </authorList>
    </citation>
    <scope>NUCLEOTIDE SEQUENCE</scope>
    <source>
        <strain evidence="6">ChiHecec3B27-6122</strain>
    </source>
</reference>
<dbReference type="EC" id="2.3.1.286" evidence="1"/>
<dbReference type="InterPro" id="IPR003000">
    <property type="entry name" value="Sirtuin"/>
</dbReference>
<keyword evidence="3" id="KW-0520">NAD</keyword>
<keyword evidence="4" id="KW-0479">Metal-binding</keyword>
<dbReference type="InterPro" id="IPR029035">
    <property type="entry name" value="DHS-like_NAD/FAD-binding_dom"/>
</dbReference>
<dbReference type="Gene3D" id="3.30.1600.10">
    <property type="entry name" value="SIR2/SIRT2 'Small Domain"/>
    <property type="match status" value="1"/>
</dbReference>
<evidence type="ECO:0000256" key="2">
    <source>
        <dbReference type="ARBA" id="ARBA00022679"/>
    </source>
</evidence>
<evidence type="ECO:0000256" key="4">
    <source>
        <dbReference type="PROSITE-ProRule" id="PRU00236"/>
    </source>
</evidence>
<dbReference type="EMBL" id="DVJS01000141">
    <property type="protein sequence ID" value="HIS97456.1"/>
    <property type="molecule type" value="Genomic_DNA"/>
</dbReference>
<evidence type="ECO:0000313" key="7">
    <source>
        <dbReference type="Proteomes" id="UP000886876"/>
    </source>
</evidence>
<evidence type="ECO:0000256" key="1">
    <source>
        <dbReference type="ARBA" id="ARBA00012928"/>
    </source>
</evidence>
<dbReference type="CDD" id="cd01407">
    <property type="entry name" value="SIR2-fam"/>
    <property type="match status" value="1"/>
</dbReference>
<dbReference type="PANTHER" id="PTHR11085:SF4">
    <property type="entry name" value="NAD-DEPENDENT PROTEIN DEACYLASE"/>
    <property type="match status" value="1"/>
</dbReference>
<proteinExistence type="predicted"/>
<dbReference type="PROSITE" id="PS50305">
    <property type="entry name" value="SIRTUIN"/>
    <property type="match status" value="1"/>
</dbReference>
<feature type="active site" description="Proton acceptor" evidence="4">
    <location>
        <position position="127"/>
    </location>
</feature>
<protein>
    <recommendedName>
        <fullName evidence="1">protein acetyllysine N-acetyltransferase</fullName>
        <ecNumber evidence="1">2.3.1.286</ecNumber>
    </recommendedName>
</protein>
<name>A0A9D1G5E9_9FIRM</name>
<evidence type="ECO:0000313" key="6">
    <source>
        <dbReference type="EMBL" id="HIS97456.1"/>
    </source>
</evidence>
<feature type="domain" description="Deacetylase sirtuin-type" evidence="5">
    <location>
        <begin position="1"/>
        <end position="251"/>
    </location>
</feature>
<evidence type="ECO:0000259" key="5">
    <source>
        <dbReference type="PROSITE" id="PS50305"/>
    </source>
</evidence>
<dbReference type="InterPro" id="IPR026591">
    <property type="entry name" value="Sirtuin_cat_small_dom_sf"/>
</dbReference>
<dbReference type="SUPFAM" id="SSF52467">
    <property type="entry name" value="DHS-like NAD/FAD-binding domain"/>
    <property type="match status" value="1"/>
</dbReference>
<dbReference type="Pfam" id="PF02146">
    <property type="entry name" value="SIR2"/>
    <property type="match status" value="1"/>
</dbReference>
<dbReference type="GO" id="GO:0046872">
    <property type="term" value="F:metal ion binding"/>
    <property type="evidence" value="ECO:0007669"/>
    <property type="project" value="UniProtKB-KW"/>
</dbReference>
<dbReference type="InterPro" id="IPR050134">
    <property type="entry name" value="NAD-dep_sirtuin_deacylases"/>
</dbReference>
<reference evidence="6" key="1">
    <citation type="submission" date="2020-10" db="EMBL/GenBank/DDBJ databases">
        <authorList>
            <person name="Gilroy R."/>
        </authorList>
    </citation>
    <scope>NUCLEOTIDE SEQUENCE</scope>
    <source>
        <strain evidence="6">ChiHecec3B27-6122</strain>
    </source>
</reference>
<evidence type="ECO:0000256" key="3">
    <source>
        <dbReference type="ARBA" id="ARBA00023027"/>
    </source>
</evidence>
<dbReference type="NCBIfam" id="NF001752">
    <property type="entry name" value="PRK00481.1-1"/>
    <property type="match status" value="1"/>
</dbReference>
<feature type="binding site" evidence="4">
    <location>
        <position position="138"/>
    </location>
    <ligand>
        <name>Zn(2+)</name>
        <dbReference type="ChEBI" id="CHEBI:29105"/>
    </ligand>
</feature>
<feature type="binding site" evidence="4">
    <location>
        <position position="135"/>
    </location>
    <ligand>
        <name>Zn(2+)</name>
        <dbReference type="ChEBI" id="CHEBI:29105"/>
    </ligand>
</feature>
<dbReference type="Gene3D" id="3.40.50.1220">
    <property type="entry name" value="TPP-binding domain"/>
    <property type="match status" value="1"/>
</dbReference>
<dbReference type="GO" id="GO:0017136">
    <property type="term" value="F:histone deacetylase activity, NAD-dependent"/>
    <property type="evidence" value="ECO:0007669"/>
    <property type="project" value="TreeGrafter"/>
</dbReference>
<organism evidence="6 7">
    <name type="scientific">Candidatus Scatomorpha pullistercoris</name>
    <dbReference type="NCBI Taxonomy" id="2840929"/>
    <lineage>
        <taxon>Bacteria</taxon>
        <taxon>Bacillati</taxon>
        <taxon>Bacillota</taxon>
        <taxon>Clostridia</taxon>
        <taxon>Eubacteriales</taxon>
        <taxon>Candidatus Scatomorpha</taxon>
    </lineage>
</organism>
<keyword evidence="2" id="KW-0808">Transferase</keyword>
<dbReference type="GO" id="GO:0070403">
    <property type="term" value="F:NAD+ binding"/>
    <property type="evidence" value="ECO:0007669"/>
    <property type="project" value="InterPro"/>
</dbReference>
<sequence length="253" mass="28080">MTQFERACIRTAELIRDADYAVFFGGAGVSTDSGLTDFRSRQTGLYNRPSSYGAPPDEILTPRFMREQPEKFFDFYRRELLDLSAPPNRVHYALAELERLGYIKCVVTQNADCLHQRAGSRRVLDIHGNVYVNYCVDCGQGYPPEKVADCAGVPHCERCGGMVRPGILLFGEVPDMSVIMETVRELNQADLLVIGGSSLKVSSAPRLLDRFRGRLAIINAEPTPFDGRADVLVRGRIGPAFEIIMSTLTKGDN</sequence>
<feature type="binding site" evidence="4">
    <location>
        <position position="159"/>
    </location>
    <ligand>
        <name>Zn(2+)</name>
        <dbReference type="ChEBI" id="CHEBI:29105"/>
    </ligand>
</feature>
<gene>
    <name evidence="6" type="ORF">IAD42_05720</name>
</gene>
<comment type="caution">
    <text evidence="6">The sequence shown here is derived from an EMBL/GenBank/DDBJ whole genome shotgun (WGS) entry which is preliminary data.</text>
</comment>
<dbReference type="PANTHER" id="PTHR11085">
    <property type="entry name" value="NAD-DEPENDENT PROTEIN DEACYLASE SIRTUIN-5, MITOCHONDRIAL-RELATED"/>
    <property type="match status" value="1"/>
</dbReference>